<sequence length="70" mass="7806">METLEFTIYPDGRVVEQVTGISGASCAEVTAAIEEKLGIVLNQEKTSEFYQQTQENSATTTAQVQSYRQW</sequence>
<organism evidence="1 2">
    <name type="scientific">Phormidium yuhuli AB48</name>
    <dbReference type="NCBI Taxonomy" id="2940671"/>
    <lineage>
        <taxon>Bacteria</taxon>
        <taxon>Bacillati</taxon>
        <taxon>Cyanobacteriota</taxon>
        <taxon>Cyanophyceae</taxon>
        <taxon>Oscillatoriophycideae</taxon>
        <taxon>Oscillatoriales</taxon>
        <taxon>Oscillatoriaceae</taxon>
        <taxon>Phormidium</taxon>
        <taxon>Phormidium yuhuli</taxon>
    </lineage>
</organism>
<gene>
    <name evidence="1" type="ORF">NEA10_03505</name>
</gene>
<accession>A0ABY5ARZ9</accession>
<evidence type="ECO:0000313" key="1">
    <source>
        <dbReference type="EMBL" id="USR91805.1"/>
    </source>
</evidence>
<protein>
    <submittedName>
        <fullName evidence="1">DUF2997 domain-containing protein</fullName>
    </submittedName>
</protein>
<dbReference type="EMBL" id="CP098611">
    <property type="protein sequence ID" value="USR91805.1"/>
    <property type="molecule type" value="Genomic_DNA"/>
</dbReference>
<evidence type="ECO:0000313" key="2">
    <source>
        <dbReference type="Proteomes" id="UP001056708"/>
    </source>
</evidence>
<dbReference type="RefSeq" id="WP_252663834.1">
    <property type="nucleotide sequence ID" value="NZ_CP098611.1"/>
</dbReference>
<reference evidence="1" key="1">
    <citation type="submission" date="2022-06" db="EMBL/GenBank/DDBJ databases">
        <title>Genome sequence of Phormidium yuhuli AB48 isolated from an industrial photobioreactor environment.</title>
        <authorList>
            <person name="Qiu Y."/>
            <person name="Noonan A.J.C."/>
            <person name="Dofher K."/>
            <person name="Koch M."/>
            <person name="Kieft B."/>
            <person name="Lin X."/>
            <person name="Ziels R.M."/>
            <person name="Hallam S.J."/>
        </authorList>
    </citation>
    <scope>NUCLEOTIDE SEQUENCE</scope>
    <source>
        <strain evidence="1">AB48</strain>
    </source>
</reference>
<dbReference type="Proteomes" id="UP001056708">
    <property type="component" value="Chromosome"/>
</dbReference>
<keyword evidence="2" id="KW-1185">Reference proteome</keyword>
<name>A0ABY5ARZ9_9CYAN</name>
<dbReference type="Pfam" id="PF11211">
    <property type="entry name" value="DUF2997"/>
    <property type="match status" value="1"/>
</dbReference>
<proteinExistence type="predicted"/>
<dbReference type="InterPro" id="IPR021375">
    <property type="entry name" value="DUF2997"/>
</dbReference>